<dbReference type="Proteomes" id="UP001138997">
    <property type="component" value="Unassembled WGS sequence"/>
</dbReference>
<protein>
    <submittedName>
        <fullName evidence="4">ABC transporter substrate-binding protein</fullName>
    </submittedName>
</protein>
<evidence type="ECO:0000259" key="3">
    <source>
        <dbReference type="Pfam" id="PF00496"/>
    </source>
</evidence>
<evidence type="ECO:0000256" key="1">
    <source>
        <dbReference type="SAM" id="MobiDB-lite"/>
    </source>
</evidence>
<dbReference type="PIRSF" id="PIRSF002741">
    <property type="entry name" value="MppA"/>
    <property type="match status" value="1"/>
</dbReference>
<feature type="region of interest" description="Disordered" evidence="1">
    <location>
        <begin position="21"/>
        <end position="40"/>
    </location>
</feature>
<dbReference type="PANTHER" id="PTHR30290:SF83">
    <property type="entry name" value="ABC TRANSPORTER SUBSTRATE-BINDING PROTEIN"/>
    <property type="match status" value="1"/>
</dbReference>
<sequence>MKRSIIVSVVAVGLALSACNANSGSDEAKSPASGTSKGGDLTILTSSQTVTLDPAKSQNLAITTLSLFNRRLTSWQIEPGQPAEAVPDLATDTGTPSADGKTWTYTLKSGLKFSDGTPITAKDVKYGLERSFAPELSGGLGYHKGLLEGGDQYQGPYTDGELDSIETPDDTTIVFHLNKSYGDWPWIVSMPAFSPIPKAADAKPQEYGQNPVSSGPYQVESYKEGSSLVAGRNPEWDQASDTVRTAGPDTITMQLGQDDTVAAQRLIADSGDDQNAFQASFVPPAQLSQIQSDAGAKSRLVTSEAGALAYLALNTQSKSLADVKVRQAIQYAVDKKAVQIAVGGTIGGEPATTLITPGIAGREEYDLYPAGESGDVEKAKALLTEAGNPALDLTLLVESDPVEVSKAQAIQQGLQRAGIKVTIKSLEYEAWVAEATGDKGEYDLAISSWQPDFPSANGNIQPLFASSEIGGGKYNLARYSEPEVDELIDQASASTDPAEAQKLWAQADRRILEDSPVVPLLFKKNSFLHGSNVQNFFVTPFPAYPNYLKVSLGQ</sequence>
<dbReference type="GO" id="GO:1904680">
    <property type="term" value="F:peptide transmembrane transporter activity"/>
    <property type="evidence" value="ECO:0007669"/>
    <property type="project" value="TreeGrafter"/>
</dbReference>
<dbReference type="SUPFAM" id="SSF53850">
    <property type="entry name" value="Periplasmic binding protein-like II"/>
    <property type="match status" value="1"/>
</dbReference>
<dbReference type="GO" id="GO:0043190">
    <property type="term" value="C:ATP-binding cassette (ABC) transporter complex"/>
    <property type="evidence" value="ECO:0007669"/>
    <property type="project" value="InterPro"/>
</dbReference>
<reference evidence="4" key="1">
    <citation type="submission" date="2021-11" db="EMBL/GenBank/DDBJ databases">
        <title>Streptomyces corallinus and Kineosporia corallina sp. nov., two new coral-derived marine actinobacteria.</title>
        <authorList>
            <person name="Buangrab K."/>
            <person name="Sutthacheep M."/>
            <person name="Yeemin T."/>
            <person name="Harunari E."/>
            <person name="Igarashi Y."/>
            <person name="Sripreechasak P."/>
            <person name="Kanchanasin P."/>
            <person name="Tanasupawat S."/>
            <person name="Phongsopitanun W."/>
        </authorList>
    </citation>
    <scope>NUCLEOTIDE SEQUENCE</scope>
    <source>
        <strain evidence="4">JCM 31032</strain>
    </source>
</reference>
<accession>A0A9X1NMW2</accession>
<dbReference type="RefSeq" id="WP_231449516.1">
    <property type="nucleotide sequence ID" value="NZ_JAJOMB010000032.1"/>
</dbReference>
<dbReference type="PANTHER" id="PTHR30290">
    <property type="entry name" value="PERIPLASMIC BINDING COMPONENT OF ABC TRANSPORTER"/>
    <property type="match status" value="1"/>
</dbReference>
<dbReference type="Pfam" id="PF00496">
    <property type="entry name" value="SBP_bac_5"/>
    <property type="match status" value="1"/>
</dbReference>
<evidence type="ECO:0000256" key="2">
    <source>
        <dbReference type="SAM" id="SignalP"/>
    </source>
</evidence>
<comment type="caution">
    <text evidence="4">The sequence shown here is derived from an EMBL/GenBank/DDBJ whole genome shotgun (WGS) entry which is preliminary data.</text>
</comment>
<evidence type="ECO:0000313" key="4">
    <source>
        <dbReference type="EMBL" id="MCD5316666.1"/>
    </source>
</evidence>
<dbReference type="InterPro" id="IPR039424">
    <property type="entry name" value="SBP_5"/>
</dbReference>
<feature type="chain" id="PRO_5040942700" evidence="2">
    <location>
        <begin position="24"/>
        <end position="554"/>
    </location>
</feature>
<evidence type="ECO:0000313" key="5">
    <source>
        <dbReference type="Proteomes" id="UP001138997"/>
    </source>
</evidence>
<dbReference type="PROSITE" id="PS51257">
    <property type="entry name" value="PROKAR_LIPOPROTEIN"/>
    <property type="match status" value="1"/>
</dbReference>
<dbReference type="GO" id="GO:0015833">
    <property type="term" value="P:peptide transport"/>
    <property type="evidence" value="ECO:0007669"/>
    <property type="project" value="TreeGrafter"/>
</dbReference>
<dbReference type="EMBL" id="JAJOMB010000032">
    <property type="protein sequence ID" value="MCD5316666.1"/>
    <property type="molecule type" value="Genomic_DNA"/>
</dbReference>
<dbReference type="GO" id="GO:0042597">
    <property type="term" value="C:periplasmic space"/>
    <property type="evidence" value="ECO:0007669"/>
    <property type="project" value="UniProtKB-ARBA"/>
</dbReference>
<dbReference type="Gene3D" id="3.10.105.10">
    <property type="entry name" value="Dipeptide-binding Protein, Domain 3"/>
    <property type="match status" value="1"/>
</dbReference>
<keyword evidence="2" id="KW-0732">Signal</keyword>
<gene>
    <name evidence="4" type="ORF">LR394_37785</name>
</gene>
<dbReference type="CDD" id="cd08506">
    <property type="entry name" value="PBP2_clavulanate_OppA2"/>
    <property type="match status" value="1"/>
</dbReference>
<proteinExistence type="predicted"/>
<dbReference type="InterPro" id="IPR030678">
    <property type="entry name" value="Peptide/Ni-bd"/>
</dbReference>
<organism evidence="4 5">
    <name type="scientific">Kineosporia babensis</name>
    <dbReference type="NCBI Taxonomy" id="499548"/>
    <lineage>
        <taxon>Bacteria</taxon>
        <taxon>Bacillati</taxon>
        <taxon>Actinomycetota</taxon>
        <taxon>Actinomycetes</taxon>
        <taxon>Kineosporiales</taxon>
        <taxon>Kineosporiaceae</taxon>
        <taxon>Kineosporia</taxon>
    </lineage>
</organism>
<dbReference type="InterPro" id="IPR000914">
    <property type="entry name" value="SBP_5_dom"/>
</dbReference>
<dbReference type="AlphaFoldDB" id="A0A9X1NMW2"/>
<keyword evidence="5" id="KW-1185">Reference proteome</keyword>
<feature type="signal peptide" evidence="2">
    <location>
        <begin position="1"/>
        <end position="23"/>
    </location>
</feature>
<dbReference type="Gene3D" id="3.40.190.10">
    <property type="entry name" value="Periplasmic binding protein-like II"/>
    <property type="match status" value="1"/>
</dbReference>
<name>A0A9X1NMW2_9ACTN</name>
<feature type="domain" description="Solute-binding protein family 5" evidence="3">
    <location>
        <begin position="85"/>
        <end position="469"/>
    </location>
</feature>